<evidence type="ECO:0000256" key="10">
    <source>
        <dbReference type="PROSITE-ProRule" id="PRU00175"/>
    </source>
</evidence>
<comment type="caution">
    <text evidence="14">The sequence shown here is derived from an EMBL/GenBank/DDBJ whole genome shotgun (WGS) entry which is preliminary data.</text>
</comment>
<dbReference type="GO" id="GO:0016567">
    <property type="term" value="P:protein ubiquitination"/>
    <property type="evidence" value="ECO:0007669"/>
    <property type="project" value="TreeGrafter"/>
</dbReference>
<evidence type="ECO:0000256" key="8">
    <source>
        <dbReference type="ARBA" id="ARBA00022989"/>
    </source>
</evidence>
<gene>
    <name evidence="14" type="ORF">PM001_LOCUS7257</name>
</gene>
<evidence type="ECO:0000256" key="4">
    <source>
        <dbReference type="ARBA" id="ARBA00022723"/>
    </source>
</evidence>
<dbReference type="InterPro" id="IPR001841">
    <property type="entry name" value="Znf_RING"/>
</dbReference>
<dbReference type="GO" id="GO:0016020">
    <property type="term" value="C:membrane"/>
    <property type="evidence" value="ECO:0007669"/>
    <property type="project" value="UniProtKB-SubCell"/>
</dbReference>
<evidence type="ECO:0000259" key="12">
    <source>
        <dbReference type="PROSITE" id="PS50089"/>
    </source>
</evidence>
<evidence type="ECO:0000256" key="3">
    <source>
        <dbReference type="ARBA" id="ARBA00022692"/>
    </source>
</evidence>
<dbReference type="CDD" id="cd14421">
    <property type="entry name" value="CUE_AMFR"/>
    <property type="match status" value="1"/>
</dbReference>
<comment type="subcellular location">
    <subcellularLocation>
        <location evidence="1">Membrane</location>
        <topology evidence="1">Multi-pass membrane protein</topology>
    </subcellularLocation>
</comment>
<dbReference type="GO" id="GO:0061630">
    <property type="term" value="F:ubiquitin protein ligase activity"/>
    <property type="evidence" value="ECO:0007669"/>
    <property type="project" value="TreeGrafter"/>
</dbReference>
<dbReference type="PROSITE" id="PS50089">
    <property type="entry name" value="ZF_RING_2"/>
    <property type="match status" value="1"/>
</dbReference>
<dbReference type="SUPFAM" id="SSF57850">
    <property type="entry name" value="RING/U-box"/>
    <property type="match status" value="1"/>
</dbReference>
<dbReference type="EMBL" id="CAKLBY020000058">
    <property type="protein sequence ID" value="CAK7921668.1"/>
    <property type="molecule type" value="Genomic_DNA"/>
</dbReference>
<keyword evidence="9 11" id="KW-0472">Membrane</keyword>
<dbReference type="PANTHER" id="PTHR15067">
    <property type="entry name" value="E3 UBIQUITIN-PROTEIN LIGASE RNF8"/>
    <property type="match status" value="1"/>
</dbReference>
<dbReference type="Pfam" id="PF02845">
    <property type="entry name" value="CUE"/>
    <property type="match status" value="1"/>
</dbReference>
<feature type="transmembrane region" description="Helical" evidence="11">
    <location>
        <begin position="131"/>
        <end position="151"/>
    </location>
</feature>
<dbReference type="Pfam" id="PF00097">
    <property type="entry name" value="zf-C3HC4"/>
    <property type="match status" value="1"/>
</dbReference>
<dbReference type="GO" id="GO:0043130">
    <property type="term" value="F:ubiquitin binding"/>
    <property type="evidence" value="ECO:0007669"/>
    <property type="project" value="InterPro"/>
</dbReference>
<dbReference type="Gene3D" id="1.10.8.10">
    <property type="entry name" value="DNA helicase RuvA subunit, C-terminal domain"/>
    <property type="match status" value="1"/>
</dbReference>
<keyword evidence="2" id="KW-0808">Transferase</keyword>
<dbReference type="GO" id="GO:0006511">
    <property type="term" value="P:ubiquitin-dependent protein catabolic process"/>
    <property type="evidence" value="ECO:0007669"/>
    <property type="project" value="TreeGrafter"/>
</dbReference>
<evidence type="ECO:0000256" key="11">
    <source>
        <dbReference type="SAM" id="Phobius"/>
    </source>
</evidence>
<accession>A0AAV1TKY4</accession>
<feature type="domain" description="RING-type" evidence="12">
    <location>
        <begin position="338"/>
        <end position="415"/>
    </location>
</feature>
<keyword evidence="5 10" id="KW-0863">Zinc-finger</keyword>
<keyword evidence="3 11" id="KW-0812">Transmembrane</keyword>
<evidence type="ECO:0000256" key="2">
    <source>
        <dbReference type="ARBA" id="ARBA00022679"/>
    </source>
</evidence>
<evidence type="ECO:0000256" key="9">
    <source>
        <dbReference type="ARBA" id="ARBA00023136"/>
    </source>
</evidence>
<feature type="domain" description="CUE" evidence="13">
    <location>
        <begin position="510"/>
        <end position="552"/>
    </location>
</feature>
<reference evidence="14" key="1">
    <citation type="submission" date="2024-01" db="EMBL/GenBank/DDBJ databases">
        <authorList>
            <person name="Webb A."/>
        </authorList>
    </citation>
    <scope>NUCLEOTIDE SEQUENCE</scope>
    <source>
        <strain evidence="14">Pm1</strain>
    </source>
</reference>
<evidence type="ECO:0000256" key="6">
    <source>
        <dbReference type="ARBA" id="ARBA00022786"/>
    </source>
</evidence>
<organism evidence="14 15">
    <name type="scientific">Peronospora matthiolae</name>
    <dbReference type="NCBI Taxonomy" id="2874970"/>
    <lineage>
        <taxon>Eukaryota</taxon>
        <taxon>Sar</taxon>
        <taxon>Stramenopiles</taxon>
        <taxon>Oomycota</taxon>
        <taxon>Peronosporomycetes</taxon>
        <taxon>Peronosporales</taxon>
        <taxon>Peronosporaceae</taxon>
        <taxon>Peronospora</taxon>
    </lineage>
</organism>
<sequence length="581" mass="64799">MDRLGHARVVQVGEVVTSRRYVLLTVAATGIAAASAAQRLHPFSSADSVLSMSKLFAEELMSSRVNVLIVLHFVLVVLYYAFLLLARTALGTLQPMELQQTKETLVPFVLLRCQLLLSTMEFTAPGRGTEIGLLVSWLAVLVVLRALLALTQVRFQHLLTRPLTQVRDLQRLGAVLGLVIVLDLGLLAVCMRFGLFREKIMYVPWFEASLMLLRTLELGLQVSFHSLDVGGVALFADDGVTTSGWWENSEFYLLLLQTVLCGCYLMQLVSYYLYVISADQFRVSLFDLVLVLNVKNATVRLLEKVRHVKLYHQVVLDLDQLFPDATAEELDSVADDVCAICLKSMSSRAKKLDCGHLFHRLCLRQCLQKASESDSLVGLNPLTHMLNGLGMESPFPQVAGTTPTGSPLMRCPICRKQVCGGKGDEVTCSRPVESTRQLDGEAVELRENGQPQHELATADTIRDEAHVHAAVGDNGGAPEEVIRFSTAFLSRWVPFPNFSFEIVRHRNIEPTNEMLQQIWEVFPQYTLEEIRADVTQTRSVERTMERILHGRLDEQRVAMEQQNTDRADMGANGVFGGTIVD</sequence>
<feature type="transmembrane region" description="Helical" evidence="11">
    <location>
        <begin position="172"/>
        <end position="195"/>
    </location>
</feature>
<name>A0AAV1TKY4_9STRA</name>
<dbReference type="GO" id="GO:0008270">
    <property type="term" value="F:zinc ion binding"/>
    <property type="evidence" value="ECO:0007669"/>
    <property type="project" value="UniProtKB-KW"/>
</dbReference>
<protein>
    <recommendedName>
        <fullName evidence="16">RING-type domain-containing protein</fullName>
    </recommendedName>
</protein>
<dbReference type="AlphaFoldDB" id="A0AAV1TKY4"/>
<evidence type="ECO:0000259" key="13">
    <source>
        <dbReference type="PROSITE" id="PS51140"/>
    </source>
</evidence>
<keyword evidence="4" id="KW-0479">Metal-binding</keyword>
<dbReference type="PROSITE" id="PS51140">
    <property type="entry name" value="CUE"/>
    <property type="match status" value="1"/>
</dbReference>
<evidence type="ECO:0000256" key="7">
    <source>
        <dbReference type="ARBA" id="ARBA00022833"/>
    </source>
</evidence>
<evidence type="ECO:0008006" key="16">
    <source>
        <dbReference type="Google" id="ProtNLM"/>
    </source>
</evidence>
<dbReference type="InterPro" id="IPR018957">
    <property type="entry name" value="Znf_C3HC4_RING-type"/>
</dbReference>
<dbReference type="PANTHER" id="PTHR15067:SF4">
    <property type="entry name" value="E3 UBIQUITIN-PROTEIN LIGASE RNF8"/>
    <property type="match status" value="1"/>
</dbReference>
<dbReference type="GO" id="GO:0005829">
    <property type="term" value="C:cytosol"/>
    <property type="evidence" value="ECO:0007669"/>
    <property type="project" value="TreeGrafter"/>
</dbReference>
<feature type="transmembrane region" description="Helical" evidence="11">
    <location>
        <begin position="61"/>
        <end position="85"/>
    </location>
</feature>
<evidence type="ECO:0000256" key="1">
    <source>
        <dbReference type="ARBA" id="ARBA00004141"/>
    </source>
</evidence>
<dbReference type="GO" id="GO:0000151">
    <property type="term" value="C:ubiquitin ligase complex"/>
    <property type="evidence" value="ECO:0007669"/>
    <property type="project" value="TreeGrafter"/>
</dbReference>
<proteinExistence type="predicted"/>
<dbReference type="Gene3D" id="3.30.40.10">
    <property type="entry name" value="Zinc/RING finger domain, C3HC4 (zinc finger)"/>
    <property type="match status" value="1"/>
</dbReference>
<keyword evidence="8 11" id="KW-1133">Transmembrane helix</keyword>
<dbReference type="Proteomes" id="UP001162060">
    <property type="component" value="Unassembled WGS sequence"/>
</dbReference>
<evidence type="ECO:0000313" key="14">
    <source>
        <dbReference type="EMBL" id="CAK7921668.1"/>
    </source>
</evidence>
<keyword evidence="6" id="KW-0833">Ubl conjugation pathway</keyword>
<evidence type="ECO:0000256" key="5">
    <source>
        <dbReference type="ARBA" id="ARBA00022771"/>
    </source>
</evidence>
<dbReference type="SMART" id="SM00546">
    <property type="entry name" value="CUE"/>
    <property type="match status" value="1"/>
</dbReference>
<dbReference type="InterPro" id="IPR003892">
    <property type="entry name" value="CUE"/>
</dbReference>
<keyword evidence="7" id="KW-0862">Zinc</keyword>
<dbReference type="InterPro" id="IPR013083">
    <property type="entry name" value="Znf_RING/FYVE/PHD"/>
</dbReference>
<feature type="transmembrane region" description="Helical" evidence="11">
    <location>
        <begin position="251"/>
        <end position="274"/>
    </location>
</feature>
<dbReference type="SMART" id="SM00184">
    <property type="entry name" value="RING"/>
    <property type="match status" value="1"/>
</dbReference>
<evidence type="ECO:0000313" key="15">
    <source>
        <dbReference type="Proteomes" id="UP001162060"/>
    </source>
</evidence>
<feature type="transmembrane region" description="Helical" evidence="11">
    <location>
        <begin position="21"/>
        <end position="41"/>
    </location>
</feature>